<dbReference type="SUPFAM" id="SSF53474">
    <property type="entry name" value="alpha/beta-Hydrolases"/>
    <property type="match status" value="1"/>
</dbReference>
<comment type="caution">
    <text evidence="6">The sequence shown here is derived from an EMBL/GenBank/DDBJ whole genome shotgun (WGS) entry which is preliminary data.</text>
</comment>
<feature type="active site" evidence="3">
    <location>
        <position position="163"/>
    </location>
</feature>
<evidence type="ECO:0000313" key="7">
    <source>
        <dbReference type="Proteomes" id="UP000253551"/>
    </source>
</evidence>
<gene>
    <name evidence="6" type="ORF">CU098_003666</name>
</gene>
<accession>A0A367KI23</accession>
<evidence type="ECO:0000256" key="1">
    <source>
        <dbReference type="ARBA" id="ARBA00010515"/>
    </source>
</evidence>
<dbReference type="InterPro" id="IPR033140">
    <property type="entry name" value="Lipase_GDXG_put_SER_AS"/>
</dbReference>
<name>A0A367KI23_RHIST</name>
<feature type="non-terminal residue" evidence="6">
    <location>
        <position position="1"/>
    </location>
</feature>
<evidence type="ECO:0000259" key="5">
    <source>
        <dbReference type="Pfam" id="PF07859"/>
    </source>
</evidence>
<dbReference type="STRING" id="4846.A0A367KI23"/>
<keyword evidence="2" id="KW-0378">Hydrolase</keyword>
<dbReference type="InterPro" id="IPR013094">
    <property type="entry name" value="AB_hydrolase_3"/>
</dbReference>
<keyword evidence="7" id="KW-1185">Reference proteome</keyword>
<evidence type="ECO:0000256" key="4">
    <source>
        <dbReference type="SAM" id="MobiDB-lite"/>
    </source>
</evidence>
<dbReference type="Gene3D" id="3.40.50.1820">
    <property type="entry name" value="alpha/beta hydrolase"/>
    <property type="match status" value="1"/>
</dbReference>
<dbReference type="PROSITE" id="PS01174">
    <property type="entry name" value="LIPASE_GDXG_SER"/>
    <property type="match status" value="1"/>
</dbReference>
<feature type="compositionally biased region" description="Basic and acidic residues" evidence="4">
    <location>
        <begin position="249"/>
        <end position="258"/>
    </location>
</feature>
<evidence type="ECO:0000256" key="3">
    <source>
        <dbReference type="PROSITE-ProRule" id="PRU10038"/>
    </source>
</evidence>
<evidence type="ECO:0000256" key="2">
    <source>
        <dbReference type="ARBA" id="ARBA00022801"/>
    </source>
</evidence>
<proteinExistence type="inferred from homology"/>
<dbReference type="OrthoDB" id="408631at2759"/>
<comment type="similarity">
    <text evidence="1">Belongs to the 'GDXG' lipolytic enzyme family.</text>
</comment>
<dbReference type="PANTHER" id="PTHR48081">
    <property type="entry name" value="AB HYDROLASE SUPERFAMILY PROTEIN C4A8.06C"/>
    <property type="match status" value="1"/>
</dbReference>
<reference evidence="6 7" key="1">
    <citation type="journal article" date="2018" name="G3 (Bethesda)">
        <title>Phylogenetic and Phylogenomic Definition of Rhizopus Species.</title>
        <authorList>
            <person name="Gryganskyi A.P."/>
            <person name="Golan J."/>
            <person name="Dolatabadi S."/>
            <person name="Mondo S."/>
            <person name="Robb S."/>
            <person name="Idnurm A."/>
            <person name="Muszewska A."/>
            <person name="Steczkiewicz K."/>
            <person name="Masonjones S."/>
            <person name="Liao H.L."/>
            <person name="Gajdeczka M.T."/>
            <person name="Anike F."/>
            <person name="Vuek A."/>
            <person name="Anishchenko I.M."/>
            <person name="Voigt K."/>
            <person name="de Hoog G.S."/>
            <person name="Smith M.E."/>
            <person name="Heitman J."/>
            <person name="Vilgalys R."/>
            <person name="Stajich J.E."/>
        </authorList>
    </citation>
    <scope>NUCLEOTIDE SEQUENCE [LARGE SCALE GENOMIC DNA]</scope>
    <source>
        <strain evidence="6 7">LSU 92-RS-03</strain>
    </source>
</reference>
<dbReference type="InterPro" id="IPR029058">
    <property type="entry name" value="AB_hydrolase_fold"/>
</dbReference>
<sequence length="464" mass="52632">TSALTVEDVQKLSTTLKPPVSIFLNRTKFIVPREYRQRAGDMLENLFTQEEKKRIGWDWSQGRDEEPELKGEWLQNGTPTDSVVLYLHGGAYYICNYQIYRPFLSKLIKYSNCRTCAINYRLAPQRPFPSALEDSLATYLYLIDPPEHTKAIDPKRIVISGDSAGGGLTMALLLAIRDAKLPLPAGGMPISPWVDLTHSLPSILTNILTDFLPASGFKHAPSPALDYSQLPQRKQDTIALEKAKKRAEKAKDEHKITVSEDDENRASIGPLSIPVPPSNSDEDMYRIQFYAPNDALKLPMVSPIFDRRRLRGLPPLLIQCGKSERLRDESLYLSLEASGTFFNDEDKNDNGEPTQVTLEVYVDQPHVFQIMFISTKPTKRATKNLASFVCEVTGSHLESPGYYLSDKLLSVKEICPKGKTVDATKDLLRYVDSNTWNEWKKRLNRPSIKERMDEVTEFYNQLNK</sequence>
<dbReference type="Proteomes" id="UP000253551">
    <property type="component" value="Unassembled WGS sequence"/>
</dbReference>
<organism evidence="6 7">
    <name type="scientific">Rhizopus stolonifer</name>
    <name type="common">Rhizopus nigricans</name>
    <dbReference type="NCBI Taxonomy" id="4846"/>
    <lineage>
        <taxon>Eukaryota</taxon>
        <taxon>Fungi</taxon>
        <taxon>Fungi incertae sedis</taxon>
        <taxon>Mucoromycota</taxon>
        <taxon>Mucoromycotina</taxon>
        <taxon>Mucoromycetes</taxon>
        <taxon>Mucorales</taxon>
        <taxon>Mucorineae</taxon>
        <taxon>Rhizopodaceae</taxon>
        <taxon>Rhizopus</taxon>
    </lineage>
</organism>
<dbReference type="GO" id="GO:0016787">
    <property type="term" value="F:hydrolase activity"/>
    <property type="evidence" value="ECO:0007669"/>
    <property type="project" value="UniProtKB-KW"/>
</dbReference>
<dbReference type="Pfam" id="PF07859">
    <property type="entry name" value="Abhydrolase_3"/>
    <property type="match status" value="1"/>
</dbReference>
<dbReference type="EMBL" id="PJQM01001662">
    <property type="protein sequence ID" value="RCI01791.1"/>
    <property type="molecule type" value="Genomic_DNA"/>
</dbReference>
<feature type="domain" description="Alpha/beta hydrolase fold-3" evidence="5">
    <location>
        <begin position="84"/>
        <end position="203"/>
    </location>
</feature>
<protein>
    <recommendedName>
        <fullName evidence="5">Alpha/beta hydrolase fold-3 domain-containing protein</fullName>
    </recommendedName>
</protein>
<feature type="region of interest" description="Disordered" evidence="4">
    <location>
        <begin position="249"/>
        <end position="277"/>
    </location>
</feature>
<dbReference type="PANTHER" id="PTHR48081:SF19">
    <property type="entry name" value="AB HYDROLASE SUPERFAMILY PROTEIN C4A8.06C"/>
    <property type="match status" value="1"/>
</dbReference>
<dbReference type="InterPro" id="IPR050300">
    <property type="entry name" value="GDXG_lipolytic_enzyme"/>
</dbReference>
<evidence type="ECO:0000313" key="6">
    <source>
        <dbReference type="EMBL" id="RCI01791.1"/>
    </source>
</evidence>
<dbReference type="AlphaFoldDB" id="A0A367KI23"/>